<sequence length="219" mass="25417">MNANLEFWLSFRNYEEQLQLPVNPVNYELSSSHDYQDFEVNHYGERTVPGFRQLAEISLSSFFPKHYNATFCEYENIPQPWEAVNRLKRWQESGEPIRLKITGTSINMAATIRSLDIEEKAGEPGDIHFSLKLKEYQFFTFPVYALDEEEKVIDPSQRRANTVVNPSRYTVKPGDSLWKISQKNLGDGSKWRKIYELNKAVIGPNPNLIKPQQVLVMPS</sequence>
<dbReference type="InterPro" id="IPR052196">
    <property type="entry name" value="Bact_Kbp"/>
</dbReference>
<dbReference type="InterPro" id="IPR018392">
    <property type="entry name" value="LysM"/>
</dbReference>
<dbReference type="SUPFAM" id="SSF54106">
    <property type="entry name" value="LysM domain"/>
    <property type="match status" value="1"/>
</dbReference>
<dbReference type="Gene3D" id="3.10.350.10">
    <property type="entry name" value="LysM domain"/>
    <property type="match status" value="1"/>
</dbReference>
<organism evidence="2 3">
    <name type="scientific">Marinicrinis sediminis</name>
    <dbReference type="NCBI Taxonomy" id="1652465"/>
    <lineage>
        <taxon>Bacteria</taxon>
        <taxon>Bacillati</taxon>
        <taxon>Bacillota</taxon>
        <taxon>Bacilli</taxon>
        <taxon>Bacillales</taxon>
        <taxon>Paenibacillaceae</taxon>
    </lineage>
</organism>
<dbReference type="CDD" id="cd00118">
    <property type="entry name" value="LysM"/>
    <property type="match status" value="1"/>
</dbReference>
<dbReference type="PANTHER" id="PTHR34700:SF4">
    <property type="entry name" value="PHAGE-LIKE ELEMENT PBSX PROTEIN XKDP"/>
    <property type="match status" value="1"/>
</dbReference>
<dbReference type="RefSeq" id="WP_379928449.1">
    <property type="nucleotide sequence ID" value="NZ_JBHUMM010000007.1"/>
</dbReference>
<gene>
    <name evidence="2" type="ORF">ACFSUC_05345</name>
</gene>
<dbReference type="SMART" id="SM00257">
    <property type="entry name" value="LysM"/>
    <property type="match status" value="1"/>
</dbReference>
<protein>
    <submittedName>
        <fullName evidence="2">LysM peptidoglycan-binding domain-containing protein</fullName>
    </submittedName>
</protein>
<feature type="domain" description="LysM" evidence="1">
    <location>
        <begin position="167"/>
        <end position="217"/>
    </location>
</feature>
<reference evidence="3" key="1">
    <citation type="journal article" date="2019" name="Int. J. Syst. Evol. Microbiol.">
        <title>The Global Catalogue of Microorganisms (GCM) 10K type strain sequencing project: providing services to taxonomists for standard genome sequencing and annotation.</title>
        <authorList>
            <consortium name="The Broad Institute Genomics Platform"/>
            <consortium name="The Broad Institute Genome Sequencing Center for Infectious Disease"/>
            <person name="Wu L."/>
            <person name="Ma J."/>
        </authorList>
    </citation>
    <scope>NUCLEOTIDE SEQUENCE [LARGE SCALE GENOMIC DNA]</scope>
    <source>
        <strain evidence="3">KCTC 33676</strain>
    </source>
</reference>
<keyword evidence="3" id="KW-1185">Reference proteome</keyword>
<dbReference type="Proteomes" id="UP001597497">
    <property type="component" value="Unassembled WGS sequence"/>
</dbReference>
<dbReference type="InterPro" id="IPR036779">
    <property type="entry name" value="LysM_dom_sf"/>
</dbReference>
<evidence type="ECO:0000259" key="1">
    <source>
        <dbReference type="PROSITE" id="PS51782"/>
    </source>
</evidence>
<evidence type="ECO:0000313" key="2">
    <source>
        <dbReference type="EMBL" id="MFD2671032.1"/>
    </source>
</evidence>
<accession>A0ABW5R7N3</accession>
<comment type="caution">
    <text evidence="2">The sequence shown here is derived from an EMBL/GenBank/DDBJ whole genome shotgun (WGS) entry which is preliminary data.</text>
</comment>
<name>A0ABW5R7N3_9BACL</name>
<dbReference type="PANTHER" id="PTHR34700">
    <property type="entry name" value="POTASSIUM BINDING PROTEIN KBP"/>
    <property type="match status" value="1"/>
</dbReference>
<dbReference type="Pfam" id="PF01476">
    <property type="entry name" value="LysM"/>
    <property type="match status" value="1"/>
</dbReference>
<proteinExistence type="predicted"/>
<dbReference type="EMBL" id="JBHUMM010000007">
    <property type="protein sequence ID" value="MFD2671032.1"/>
    <property type="molecule type" value="Genomic_DNA"/>
</dbReference>
<evidence type="ECO:0000313" key="3">
    <source>
        <dbReference type="Proteomes" id="UP001597497"/>
    </source>
</evidence>
<dbReference type="PROSITE" id="PS51782">
    <property type="entry name" value="LYSM"/>
    <property type="match status" value="1"/>
</dbReference>